<keyword evidence="3" id="KW-1185">Reference proteome</keyword>
<reference evidence="2 3" key="1">
    <citation type="submission" date="2019-12" db="EMBL/GenBank/DDBJ databases">
        <title>Novel species isolated from a subtropical stream in China.</title>
        <authorList>
            <person name="Lu H."/>
        </authorList>
    </citation>
    <scope>NUCLEOTIDE SEQUENCE [LARGE SCALE GENOMIC DNA]</scope>
    <source>
        <strain evidence="2 3">CY42W</strain>
    </source>
</reference>
<sequence>MSWRLFLDECLSPSLVGMAIDAGFEATCSRDRGLLGAKDRQLMTSIINNDYTFVTRNARDFRGKGANSPSGLYASQEVHSGLICLNSNFVMTVERQQYLFSCVLRELAQRTDLTNQVLEVFEQERRVITLISYDLCRPSG</sequence>
<name>A0ABW9W968_9BURK</name>
<accession>A0ABW9W968</accession>
<proteinExistence type="predicted"/>
<organism evidence="2 3">
    <name type="scientific">Duganella levis</name>
    <dbReference type="NCBI Taxonomy" id="2692169"/>
    <lineage>
        <taxon>Bacteria</taxon>
        <taxon>Pseudomonadati</taxon>
        <taxon>Pseudomonadota</taxon>
        <taxon>Betaproteobacteria</taxon>
        <taxon>Burkholderiales</taxon>
        <taxon>Oxalobacteraceae</taxon>
        <taxon>Telluria group</taxon>
        <taxon>Duganella</taxon>
    </lineage>
</organism>
<protein>
    <recommendedName>
        <fullName evidence="1">DUF5615 domain-containing protein</fullName>
    </recommendedName>
</protein>
<gene>
    <name evidence="2" type="ORF">GTP69_30045</name>
</gene>
<evidence type="ECO:0000313" key="3">
    <source>
        <dbReference type="Proteomes" id="UP000642144"/>
    </source>
</evidence>
<evidence type="ECO:0000313" key="2">
    <source>
        <dbReference type="EMBL" id="MYN30652.1"/>
    </source>
</evidence>
<dbReference type="Pfam" id="PF18480">
    <property type="entry name" value="DUF5615"/>
    <property type="match status" value="1"/>
</dbReference>
<feature type="domain" description="DUF5615" evidence="1">
    <location>
        <begin position="4"/>
        <end position="63"/>
    </location>
</feature>
<dbReference type="InterPro" id="IPR041049">
    <property type="entry name" value="DUF5615"/>
</dbReference>
<comment type="caution">
    <text evidence="2">The sequence shown here is derived from an EMBL/GenBank/DDBJ whole genome shotgun (WGS) entry which is preliminary data.</text>
</comment>
<dbReference type="Proteomes" id="UP000642144">
    <property type="component" value="Unassembled WGS sequence"/>
</dbReference>
<evidence type="ECO:0000259" key="1">
    <source>
        <dbReference type="Pfam" id="PF18480"/>
    </source>
</evidence>
<dbReference type="EMBL" id="WWCT01000051">
    <property type="protein sequence ID" value="MYN30652.1"/>
    <property type="molecule type" value="Genomic_DNA"/>
</dbReference>